<dbReference type="RefSeq" id="WP_045671783.1">
    <property type="nucleotide sequence ID" value="NZ_CP011058.1"/>
</dbReference>
<dbReference type="Proteomes" id="UP000032633">
    <property type="component" value="Chromosome"/>
</dbReference>
<keyword evidence="1 2" id="KW-0436">Ligase</keyword>
<dbReference type="NCBIfam" id="TIGR03998">
    <property type="entry name" value="thiol_BshC"/>
    <property type="match status" value="1"/>
</dbReference>
<evidence type="ECO:0000313" key="6">
    <source>
        <dbReference type="Proteomes" id="UP000032633"/>
    </source>
</evidence>
<dbReference type="HAMAP" id="MF_01867">
    <property type="entry name" value="BshC"/>
    <property type="match status" value="1"/>
</dbReference>
<gene>
    <name evidence="2" type="primary">bshC</name>
    <name evidence="5" type="ORF">VN24_19525</name>
</gene>
<evidence type="ECO:0000259" key="4">
    <source>
        <dbReference type="Pfam" id="PF24850"/>
    </source>
</evidence>
<accession>A0A0D5NM71</accession>
<proteinExistence type="inferred from homology"/>
<reference evidence="6" key="2">
    <citation type="submission" date="2015-03" db="EMBL/GenBank/DDBJ databases">
        <title>Genome sequence of Paenibacillus beijingensis strain DSM 24997T.</title>
        <authorList>
            <person name="Kwak Y."/>
            <person name="Shin J.-H."/>
        </authorList>
    </citation>
    <scope>NUCLEOTIDE SEQUENCE [LARGE SCALE GENOMIC DNA]</scope>
    <source>
        <strain evidence="6">DSM 24997</strain>
    </source>
</reference>
<comment type="similarity">
    <text evidence="2">Belongs to the BshC family.</text>
</comment>
<dbReference type="OrthoDB" id="9765151at2"/>
<evidence type="ECO:0000259" key="3">
    <source>
        <dbReference type="Pfam" id="PF10079"/>
    </source>
</evidence>
<comment type="function">
    <text evidence="2">Involved in bacillithiol (BSH) biosynthesis. May catalyze the last step of the pathway, the addition of cysteine to glucosamine malate (GlcN-Mal) to generate BSH.</text>
</comment>
<dbReference type="PATRIC" id="fig|1126833.4.peg.4304"/>
<organism evidence="5 6">
    <name type="scientific">Paenibacillus beijingensis</name>
    <dbReference type="NCBI Taxonomy" id="1126833"/>
    <lineage>
        <taxon>Bacteria</taxon>
        <taxon>Bacillati</taxon>
        <taxon>Bacillota</taxon>
        <taxon>Bacilli</taxon>
        <taxon>Bacillales</taxon>
        <taxon>Paenibacillaceae</taxon>
        <taxon>Paenibacillus</taxon>
    </lineage>
</organism>
<dbReference type="InterPro" id="IPR055399">
    <property type="entry name" value="CC_BshC"/>
</dbReference>
<feature type="domain" description="Bacillithiol biosynthesis BshC N-terminal Rossmann-like" evidence="3">
    <location>
        <begin position="1"/>
        <end position="388"/>
    </location>
</feature>
<dbReference type="HOGENOM" id="CLU_022249_1_0_9"/>
<sequence>MKMESYRLPSAQPLAEAYSDRTDSRLDALFGYHPADPGDWHKRLAALARPNPLRAPAERTADALRAYNRRFNASPQTEAALNLLAEGAPVVVGGQQAVLWTGPMLVIHKALSIVQTAKWASQTLRRPVVPVFWIAGEDHDWDEASHTYIPHHEEGIRKLEVARPAGARTSVSRTALTESKRKEMLAELVASLPDSEHKPQLLDRLCGLVSRCGTLTELCAGMLGMLFGSEGLVLLDSDDPALRRVEGPMFRQLIARNDELEAAYGSASKQVSELGYKPQADAAAGGANLFLFRPVGASEAERTLLFKRDGAFTDKRGVHHWTNGQLLEIAESEPELLSNNVLTRPLMQEYLFPVLSTVLGPGEIAYWAQTGEAFRLFGMEMPIVTPRMGFTLIEPAAAKHMDLFGLSFDDVLHRFDDHKSAWLKQQDRFGIEMSFAAAKLRFEELYRPLLNMAADVERGLAALGESNLQRILGQIQYMHDKTEQAFRQTQMTSVRRFDAIAGCIAPLGKPQERAVNMLHFWNRYGPGWMEPLLAAPFEPGIGHRIIYL</sequence>
<name>A0A0D5NM71_9BACL</name>
<keyword evidence="6" id="KW-1185">Reference proteome</keyword>
<dbReference type="GO" id="GO:0016874">
    <property type="term" value="F:ligase activity"/>
    <property type="evidence" value="ECO:0007669"/>
    <property type="project" value="UniProtKB-UniRule"/>
</dbReference>
<dbReference type="Pfam" id="PF10079">
    <property type="entry name" value="Rossmann-like_BshC"/>
    <property type="match status" value="1"/>
</dbReference>
<evidence type="ECO:0000256" key="1">
    <source>
        <dbReference type="ARBA" id="ARBA00022598"/>
    </source>
</evidence>
<dbReference type="PIRSF" id="PIRSF012535">
    <property type="entry name" value="UCP012535"/>
    <property type="match status" value="1"/>
</dbReference>
<dbReference type="STRING" id="1126833.VN24_19525"/>
<evidence type="ECO:0000256" key="2">
    <source>
        <dbReference type="HAMAP-Rule" id="MF_01867"/>
    </source>
</evidence>
<dbReference type="KEGG" id="pbj:VN24_19525"/>
<reference evidence="5 6" key="1">
    <citation type="journal article" date="2015" name="J. Biotechnol.">
        <title>Complete genome sequence of Paenibacillus beijingensis 7188(T) (=DSM 24997(T)), a novel rhizobacterium from jujube garden soil.</title>
        <authorList>
            <person name="Kwak Y."/>
            <person name="Shin J.H."/>
        </authorList>
    </citation>
    <scope>NUCLEOTIDE SEQUENCE [LARGE SCALE GENOMIC DNA]</scope>
    <source>
        <strain evidence="5 6">DSM 24997</strain>
    </source>
</reference>
<dbReference type="InterPro" id="IPR011199">
    <property type="entry name" value="Bacillithiol_biosynth_BshC"/>
</dbReference>
<evidence type="ECO:0000313" key="5">
    <source>
        <dbReference type="EMBL" id="AJY76356.1"/>
    </source>
</evidence>
<protein>
    <recommendedName>
        <fullName evidence="2">Putative cysteine ligase BshC</fullName>
        <ecNumber evidence="2">6.-.-.-</ecNumber>
    </recommendedName>
</protein>
<dbReference type="Pfam" id="PF24850">
    <property type="entry name" value="CC_BshC"/>
    <property type="match status" value="1"/>
</dbReference>
<feature type="domain" description="Bacillithiol biosynthesis BshC C-terminal coiled-coil" evidence="4">
    <location>
        <begin position="390"/>
        <end position="548"/>
    </location>
</feature>
<dbReference type="InterPro" id="IPR055398">
    <property type="entry name" value="Rossmann-like_BshC"/>
</dbReference>
<dbReference type="EMBL" id="CP011058">
    <property type="protein sequence ID" value="AJY76356.1"/>
    <property type="molecule type" value="Genomic_DNA"/>
</dbReference>
<dbReference type="AlphaFoldDB" id="A0A0D5NM71"/>
<dbReference type="EC" id="6.-.-.-" evidence="2"/>